<keyword evidence="1" id="KW-1133">Transmembrane helix</keyword>
<sequence length="75" mass="8796">MINPRGRNLVFPSCLNNASFCTVLLLFFKINNIKILTIIFYIKKLLLKKIIKLSPLNKHLFESTFLLLLKRFSNI</sequence>
<reference evidence="2" key="1">
    <citation type="journal article" date="2022" name="Front. Genet.">
        <title>Chromosome-Scale Assembly of the Dendrobium nobile Genome Provides Insights Into the Molecular Mechanism of the Biosynthesis of the Medicinal Active Ingredient of Dendrobium.</title>
        <authorList>
            <person name="Xu Q."/>
            <person name="Niu S.-C."/>
            <person name="Li K.-L."/>
            <person name="Zheng P.-J."/>
            <person name="Zhang X.-J."/>
            <person name="Jia Y."/>
            <person name="Liu Y."/>
            <person name="Niu Y.-X."/>
            <person name="Yu L.-H."/>
            <person name="Chen D.-F."/>
            <person name="Zhang G.-Q."/>
        </authorList>
    </citation>
    <scope>NUCLEOTIDE SEQUENCE</scope>
    <source>
        <tissue evidence="2">Leaf</tissue>
    </source>
</reference>
<keyword evidence="1" id="KW-0812">Transmembrane</keyword>
<proteinExistence type="predicted"/>
<evidence type="ECO:0000313" key="3">
    <source>
        <dbReference type="Proteomes" id="UP000829196"/>
    </source>
</evidence>
<name>A0A8T3BLK2_DENNO</name>
<accession>A0A8T3BLK2</accession>
<keyword evidence="3" id="KW-1185">Reference proteome</keyword>
<keyword evidence="1" id="KW-0472">Membrane</keyword>
<gene>
    <name evidence="2" type="ORF">KFK09_009669</name>
</gene>
<dbReference type="Proteomes" id="UP000829196">
    <property type="component" value="Unassembled WGS sequence"/>
</dbReference>
<protein>
    <submittedName>
        <fullName evidence="2">Uncharacterized protein</fullName>
    </submittedName>
</protein>
<dbReference type="EMBL" id="JAGYWB010000008">
    <property type="protein sequence ID" value="KAI0513639.1"/>
    <property type="molecule type" value="Genomic_DNA"/>
</dbReference>
<feature type="transmembrane region" description="Helical" evidence="1">
    <location>
        <begin position="20"/>
        <end position="42"/>
    </location>
</feature>
<evidence type="ECO:0000256" key="1">
    <source>
        <dbReference type="SAM" id="Phobius"/>
    </source>
</evidence>
<comment type="caution">
    <text evidence="2">The sequence shown here is derived from an EMBL/GenBank/DDBJ whole genome shotgun (WGS) entry which is preliminary data.</text>
</comment>
<evidence type="ECO:0000313" key="2">
    <source>
        <dbReference type="EMBL" id="KAI0513639.1"/>
    </source>
</evidence>
<organism evidence="2 3">
    <name type="scientific">Dendrobium nobile</name>
    <name type="common">Orchid</name>
    <dbReference type="NCBI Taxonomy" id="94219"/>
    <lineage>
        <taxon>Eukaryota</taxon>
        <taxon>Viridiplantae</taxon>
        <taxon>Streptophyta</taxon>
        <taxon>Embryophyta</taxon>
        <taxon>Tracheophyta</taxon>
        <taxon>Spermatophyta</taxon>
        <taxon>Magnoliopsida</taxon>
        <taxon>Liliopsida</taxon>
        <taxon>Asparagales</taxon>
        <taxon>Orchidaceae</taxon>
        <taxon>Epidendroideae</taxon>
        <taxon>Malaxideae</taxon>
        <taxon>Dendrobiinae</taxon>
        <taxon>Dendrobium</taxon>
    </lineage>
</organism>
<dbReference type="AlphaFoldDB" id="A0A8T3BLK2"/>